<evidence type="ECO:0000313" key="12">
    <source>
        <dbReference type="EMBL" id="MCA9757749.1"/>
    </source>
</evidence>
<evidence type="ECO:0000256" key="5">
    <source>
        <dbReference type="ARBA" id="ARBA00022723"/>
    </source>
</evidence>
<dbReference type="InterPro" id="IPR000192">
    <property type="entry name" value="Aminotrans_V_dom"/>
</dbReference>
<evidence type="ECO:0000256" key="6">
    <source>
        <dbReference type="ARBA" id="ARBA00022898"/>
    </source>
</evidence>
<reference evidence="12" key="2">
    <citation type="journal article" date="2021" name="Microbiome">
        <title>Successional dynamics and alternative stable states in a saline activated sludge microbial community over 9 years.</title>
        <authorList>
            <person name="Wang Y."/>
            <person name="Ye J."/>
            <person name="Ju F."/>
            <person name="Liu L."/>
            <person name="Boyd J.A."/>
            <person name="Deng Y."/>
            <person name="Parks D.H."/>
            <person name="Jiang X."/>
            <person name="Yin X."/>
            <person name="Woodcroft B.J."/>
            <person name="Tyson G.W."/>
            <person name="Hugenholtz P."/>
            <person name="Polz M.F."/>
            <person name="Zhang T."/>
        </authorList>
    </citation>
    <scope>NUCLEOTIDE SEQUENCE</scope>
    <source>
        <strain evidence="12">HKST-UBA02</strain>
    </source>
</reference>
<dbReference type="PANTHER" id="PTHR11601:SF34">
    <property type="entry name" value="CYSTEINE DESULFURASE"/>
    <property type="match status" value="1"/>
</dbReference>
<evidence type="ECO:0000256" key="1">
    <source>
        <dbReference type="ARBA" id="ARBA00001933"/>
    </source>
</evidence>
<comment type="similarity">
    <text evidence="2">Belongs to the class-V pyridoxal-phosphate-dependent aminotransferase family. NifS/IscS subfamily.</text>
</comment>
<dbReference type="EMBL" id="JAGQHS010000117">
    <property type="protein sequence ID" value="MCA9757749.1"/>
    <property type="molecule type" value="Genomic_DNA"/>
</dbReference>
<dbReference type="Pfam" id="PF00266">
    <property type="entry name" value="Aminotran_5"/>
    <property type="match status" value="1"/>
</dbReference>
<keyword evidence="5" id="KW-0479">Metal-binding</keyword>
<dbReference type="PANTHER" id="PTHR11601">
    <property type="entry name" value="CYSTEINE DESULFURYLASE FAMILY MEMBER"/>
    <property type="match status" value="1"/>
</dbReference>
<gene>
    <name evidence="12" type="ORF">KDA27_18250</name>
</gene>
<dbReference type="InterPro" id="IPR016454">
    <property type="entry name" value="Cysteine_dSase"/>
</dbReference>
<accession>A0A956NEZ9</accession>
<dbReference type="InterPro" id="IPR015421">
    <property type="entry name" value="PyrdxlP-dep_Trfase_major"/>
</dbReference>
<evidence type="ECO:0000256" key="8">
    <source>
        <dbReference type="ARBA" id="ARBA00023014"/>
    </source>
</evidence>
<evidence type="ECO:0000256" key="7">
    <source>
        <dbReference type="ARBA" id="ARBA00023004"/>
    </source>
</evidence>
<name>A0A956NEZ9_UNCEI</name>
<dbReference type="PIRSF" id="PIRSF005572">
    <property type="entry name" value="NifS"/>
    <property type="match status" value="1"/>
</dbReference>
<dbReference type="InterPro" id="IPR020578">
    <property type="entry name" value="Aminotrans_V_PyrdxlP_BS"/>
</dbReference>
<dbReference type="InterPro" id="IPR015424">
    <property type="entry name" value="PyrdxlP-dep_Trfase"/>
</dbReference>
<dbReference type="GO" id="GO:0051536">
    <property type="term" value="F:iron-sulfur cluster binding"/>
    <property type="evidence" value="ECO:0007669"/>
    <property type="project" value="UniProtKB-KW"/>
</dbReference>
<dbReference type="EC" id="2.8.1.7" evidence="3"/>
<evidence type="ECO:0000313" key="13">
    <source>
        <dbReference type="Proteomes" id="UP000739538"/>
    </source>
</evidence>
<dbReference type="PROSITE" id="PS00595">
    <property type="entry name" value="AA_TRANSFER_CLASS_5"/>
    <property type="match status" value="1"/>
</dbReference>
<keyword evidence="4" id="KW-0808">Transferase</keyword>
<dbReference type="InterPro" id="IPR015422">
    <property type="entry name" value="PyrdxlP-dep_Trfase_small"/>
</dbReference>
<dbReference type="AlphaFoldDB" id="A0A956NEZ9"/>
<evidence type="ECO:0000256" key="10">
    <source>
        <dbReference type="RuleBase" id="RU004504"/>
    </source>
</evidence>
<dbReference type="Gene3D" id="3.40.640.10">
    <property type="entry name" value="Type I PLP-dependent aspartate aminotransferase-like (Major domain)"/>
    <property type="match status" value="1"/>
</dbReference>
<keyword evidence="6" id="KW-0663">Pyridoxal phosphate</keyword>
<dbReference type="GO" id="GO:0046872">
    <property type="term" value="F:metal ion binding"/>
    <property type="evidence" value="ECO:0007669"/>
    <property type="project" value="UniProtKB-KW"/>
</dbReference>
<evidence type="ECO:0000259" key="11">
    <source>
        <dbReference type="Pfam" id="PF00266"/>
    </source>
</evidence>
<dbReference type="Gene3D" id="3.90.1150.10">
    <property type="entry name" value="Aspartate Aminotransferase, domain 1"/>
    <property type="match status" value="1"/>
</dbReference>
<keyword evidence="7" id="KW-0408">Iron</keyword>
<organism evidence="12 13">
    <name type="scientific">Eiseniibacteriota bacterium</name>
    <dbReference type="NCBI Taxonomy" id="2212470"/>
    <lineage>
        <taxon>Bacteria</taxon>
        <taxon>Candidatus Eiseniibacteriota</taxon>
    </lineage>
</organism>
<sequence>MASLLGARPSEIVFTGGGTESDNYAVQGAFGAWLRRGKAAEPDGGDAGTRASLPLTTGVVGKHQRASADASSYAHFVTSAIEHPAILKPMEALRDLFGAEVTEVGVDSQGRVSPGDVERAIRPETVLVSVMHANNETGVIQPIGEIGAICRERGVLFHTDAAQSVGKVPIDVEALGVDLLTVAGHKLLAPKGIGALYVRDGVVLEPLLHGAGHESGRRSGTENTPWIVALGAAAASAEAHFADGADSEIAARRDRFEAGLGEIWGDDVVIHGKGVPRLPNTCSASFVGRVGQEVLDALDGVAASTGAACHSGVVELSRVLRAMGVSETVGMGTIRFSLGRYTSDAEIDAVLAALRKARG</sequence>
<evidence type="ECO:0000256" key="2">
    <source>
        <dbReference type="ARBA" id="ARBA00006490"/>
    </source>
</evidence>
<reference evidence="12" key="1">
    <citation type="submission" date="2020-04" db="EMBL/GenBank/DDBJ databases">
        <authorList>
            <person name="Zhang T."/>
        </authorList>
    </citation>
    <scope>NUCLEOTIDE SEQUENCE</scope>
    <source>
        <strain evidence="12">HKST-UBA02</strain>
    </source>
</reference>
<dbReference type="GO" id="GO:0031071">
    <property type="term" value="F:cysteine desulfurase activity"/>
    <property type="evidence" value="ECO:0007669"/>
    <property type="project" value="UniProtKB-EC"/>
</dbReference>
<feature type="domain" description="Aminotransferase class V" evidence="11">
    <location>
        <begin position="74"/>
        <end position="350"/>
    </location>
</feature>
<comment type="catalytic activity">
    <reaction evidence="9">
        <text>(sulfur carrier)-H + L-cysteine = (sulfur carrier)-SH + L-alanine</text>
        <dbReference type="Rhea" id="RHEA:43892"/>
        <dbReference type="Rhea" id="RHEA-COMP:14737"/>
        <dbReference type="Rhea" id="RHEA-COMP:14739"/>
        <dbReference type="ChEBI" id="CHEBI:29917"/>
        <dbReference type="ChEBI" id="CHEBI:35235"/>
        <dbReference type="ChEBI" id="CHEBI:57972"/>
        <dbReference type="ChEBI" id="CHEBI:64428"/>
        <dbReference type="EC" id="2.8.1.7"/>
    </reaction>
</comment>
<evidence type="ECO:0000256" key="3">
    <source>
        <dbReference type="ARBA" id="ARBA00012239"/>
    </source>
</evidence>
<proteinExistence type="inferred from homology"/>
<keyword evidence="8" id="KW-0411">Iron-sulfur</keyword>
<dbReference type="Proteomes" id="UP000739538">
    <property type="component" value="Unassembled WGS sequence"/>
</dbReference>
<dbReference type="SUPFAM" id="SSF53383">
    <property type="entry name" value="PLP-dependent transferases"/>
    <property type="match status" value="1"/>
</dbReference>
<comment type="caution">
    <text evidence="12">The sequence shown here is derived from an EMBL/GenBank/DDBJ whole genome shotgun (WGS) entry which is preliminary data.</text>
</comment>
<comment type="cofactor">
    <cofactor evidence="1 10">
        <name>pyridoxal 5'-phosphate</name>
        <dbReference type="ChEBI" id="CHEBI:597326"/>
    </cofactor>
</comment>
<evidence type="ECO:0000256" key="4">
    <source>
        <dbReference type="ARBA" id="ARBA00022679"/>
    </source>
</evidence>
<protein>
    <recommendedName>
        <fullName evidence="3">cysteine desulfurase</fullName>
        <ecNumber evidence="3">2.8.1.7</ecNumber>
    </recommendedName>
</protein>
<evidence type="ECO:0000256" key="9">
    <source>
        <dbReference type="ARBA" id="ARBA00050776"/>
    </source>
</evidence>